<sequence length="115" mass="12621">MAGAGELRHRISLWKRGDGEDDWGQPIPGAGPFEEQGQAWAKIHPLRGGEEVMAARLTGVQPVIFTVRHSTLTKQITSAWEIKTDDGTTWDVNAISDPDGRKKYLEILAQSPGQS</sequence>
<accession>A0ABY6IJ68</accession>
<dbReference type="EMBL" id="CP107716">
    <property type="protein sequence ID" value="UYQ70651.1"/>
    <property type="molecule type" value="Genomic_DNA"/>
</dbReference>
<evidence type="ECO:0000313" key="1">
    <source>
        <dbReference type="EMBL" id="UYQ70651.1"/>
    </source>
</evidence>
<dbReference type="InterPro" id="IPR038666">
    <property type="entry name" value="SSP1_head-tail_sf"/>
</dbReference>
<dbReference type="RefSeq" id="WP_264224340.1">
    <property type="nucleotide sequence ID" value="NZ_CP107716.1"/>
</dbReference>
<dbReference type="Gene3D" id="2.40.10.270">
    <property type="entry name" value="Bacteriophage SPP1 head-tail adaptor protein"/>
    <property type="match status" value="1"/>
</dbReference>
<keyword evidence="2" id="KW-1185">Reference proteome</keyword>
<name>A0ABY6IJ68_9HYPH</name>
<dbReference type="Pfam" id="PF05521">
    <property type="entry name" value="Phage_HCP"/>
    <property type="match status" value="1"/>
</dbReference>
<dbReference type="Proteomes" id="UP001163882">
    <property type="component" value="Chromosome"/>
</dbReference>
<gene>
    <name evidence="1" type="ORF">OF122_11255</name>
</gene>
<reference evidence="1" key="1">
    <citation type="submission" date="2022-10" db="EMBL/GenBank/DDBJ databases">
        <title>YIM 151497 complete genome.</title>
        <authorList>
            <person name="Chen X."/>
        </authorList>
    </citation>
    <scope>NUCLEOTIDE SEQUENCE</scope>
    <source>
        <strain evidence="1">YIM 151497</strain>
    </source>
</reference>
<proteinExistence type="predicted"/>
<evidence type="ECO:0000313" key="2">
    <source>
        <dbReference type="Proteomes" id="UP001163882"/>
    </source>
</evidence>
<dbReference type="NCBIfam" id="TIGR01563">
    <property type="entry name" value="gp16_SPP1"/>
    <property type="match status" value="1"/>
</dbReference>
<organism evidence="1 2">
    <name type="scientific">Pelagibacterium flavum</name>
    <dbReference type="NCBI Taxonomy" id="2984530"/>
    <lineage>
        <taxon>Bacteria</taxon>
        <taxon>Pseudomonadati</taxon>
        <taxon>Pseudomonadota</taxon>
        <taxon>Alphaproteobacteria</taxon>
        <taxon>Hyphomicrobiales</taxon>
        <taxon>Devosiaceae</taxon>
        <taxon>Pelagibacterium</taxon>
    </lineage>
</organism>
<protein>
    <submittedName>
        <fullName evidence="1">Phage head closure protein</fullName>
    </submittedName>
</protein>
<dbReference type="InterPro" id="IPR008767">
    <property type="entry name" value="Phage_SPP1_head-tail_adaptor"/>
</dbReference>